<proteinExistence type="predicted"/>
<keyword evidence="2" id="KW-0472">Membrane</keyword>
<feature type="transmembrane region" description="Helical" evidence="2">
    <location>
        <begin position="6"/>
        <end position="26"/>
    </location>
</feature>
<gene>
    <name evidence="4" type="ORF">ACFSRY_20405</name>
</gene>
<evidence type="ECO:0000313" key="4">
    <source>
        <dbReference type="EMBL" id="MFD2516245.1"/>
    </source>
</evidence>
<reference evidence="5" key="1">
    <citation type="journal article" date="2019" name="Int. J. Syst. Evol. Microbiol.">
        <title>The Global Catalogue of Microorganisms (GCM) 10K type strain sequencing project: providing services to taxonomists for standard genome sequencing and annotation.</title>
        <authorList>
            <consortium name="The Broad Institute Genomics Platform"/>
            <consortium name="The Broad Institute Genome Sequencing Center for Infectious Disease"/>
            <person name="Wu L."/>
            <person name="Ma J."/>
        </authorList>
    </citation>
    <scope>NUCLEOTIDE SEQUENCE [LARGE SCALE GENOMIC DNA]</scope>
    <source>
        <strain evidence="5">KCTC 42498</strain>
    </source>
</reference>
<evidence type="ECO:0000256" key="1">
    <source>
        <dbReference type="SAM" id="MobiDB-lite"/>
    </source>
</evidence>
<feature type="region of interest" description="Disordered" evidence="1">
    <location>
        <begin position="465"/>
        <end position="508"/>
    </location>
</feature>
<feature type="transmembrane region" description="Helical" evidence="2">
    <location>
        <begin position="93"/>
        <end position="113"/>
    </location>
</feature>
<dbReference type="PANTHER" id="PTHR34978:SF3">
    <property type="entry name" value="SLR0241 PROTEIN"/>
    <property type="match status" value="1"/>
</dbReference>
<organism evidence="4 5">
    <name type="scientific">Pontibacter locisalis</name>
    <dbReference type="NCBI Taxonomy" id="1719035"/>
    <lineage>
        <taxon>Bacteria</taxon>
        <taxon>Pseudomonadati</taxon>
        <taxon>Bacteroidota</taxon>
        <taxon>Cytophagia</taxon>
        <taxon>Cytophagales</taxon>
        <taxon>Hymenobacteraceae</taxon>
        <taxon>Pontibacter</taxon>
    </lineage>
</organism>
<keyword evidence="2" id="KW-1133">Transmembrane helix</keyword>
<feature type="domain" description="Peptidase M56" evidence="3">
    <location>
        <begin position="148"/>
        <end position="257"/>
    </location>
</feature>
<sequence length="592" mass="67523">MPALLLYLLKANVALALFYLAYHFVLRRLTFYTLNRAFLLFGVLFSVLYPLLDLSDWFSQHEELTVVNTYVTAIPAFAVAPAAPGQAPTFDYWFIPVYLFWLGAAVVVIRLMMQFVSLYKIHTSSEPARHRGVGYREVRSISHAFSFWQSIYLNPEQHKQHELDAILNHELVHVKGWHTLDVLLAELSALFYWFNPGGWLMKKAVKENLEFIADQKVVAAGVDRKDYQYLLLKVTGVSEPHIANQFNFSPLKTRIAMMNKVPTSRTKKLRLLVVLPLVAVLLVAFRGTSQNAVFVATTEEFTTPITFQDGGKDLPQELKGLLENNSNIKNVRVKLIENRNAVVINLRKGGTEVYYLDDTNSIAALKDKYTQSAELPPPPPPSPQDPNEPFTLFLDELEYYKDKARWPADYKDFLKRNPTVEKVGWKFSDRKDWNLESIIIYLKSGKTEEYNYNKSQRIPAAEAKYGTLPQLPPPPPPSKPEKPDTPPPPPADEHLPAPPPPLPDDIPVYIPETSNMHDDHKAFLKRNPVVKEIGWIAREHNNRNLRLIVLYLDNGKSEIYDLNNKASIAEAEKKYGELPQLPPPPPPVRKKN</sequence>
<protein>
    <submittedName>
        <fullName evidence="4">M56 family metallopeptidase</fullName>
    </submittedName>
</protein>
<feature type="transmembrane region" description="Helical" evidence="2">
    <location>
        <begin position="33"/>
        <end position="52"/>
    </location>
</feature>
<feature type="transmembrane region" description="Helical" evidence="2">
    <location>
        <begin position="269"/>
        <end position="287"/>
    </location>
</feature>
<dbReference type="CDD" id="cd07341">
    <property type="entry name" value="M56_BlaR1_MecR1_like"/>
    <property type="match status" value="1"/>
</dbReference>
<name>A0ABW5IVW8_9BACT</name>
<keyword evidence="5" id="KW-1185">Reference proteome</keyword>
<dbReference type="PANTHER" id="PTHR34978">
    <property type="entry name" value="POSSIBLE SENSOR-TRANSDUCER PROTEIN BLAR"/>
    <property type="match status" value="1"/>
</dbReference>
<comment type="caution">
    <text evidence="4">The sequence shown here is derived from an EMBL/GenBank/DDBJ whole genome shotgun (WGS) entry which is preliminary data.</text>
</comment>
<dbReference type="Pfam" id="PF05569">
    <property type="entry name" value="Peptidase_M56"/>
    <property type="match status" value="1"/>
</dbReference>
<dbReference type="InterPro" id="IPR008756">
    <property type="entry name" value="Peptidase_M56"/>
</dbReference>
<dbReference type="EMBL" id="JBHULU010000039">
    <property type="protein sequence ID" value="MFD2516245.1"/>
    <property type="molecule type" value="Genomic_DNA"/>
</dbReference>
<dbReference type="RefSeq" id="WP_377512685.1">
    <property type="nucleotide sequence ID" value="NZ_JBHULU010000039.1"/>
</dbReference>
<dbReference type="InterPro" id="IPR052173">
    <property type="entry name" value="Beta-lactam_resp_regulator"/>
</dbReference>
<accession>A0ABW5IVW8</accession>
<evidence type="ECO:0000256" key="2">
    <source>
        <dbReference type="SAM" id="Phobius"/>
    </source>
</evidence>
<dbReference type="Proteomes" id="UP001597544">
    <property type="component" value="Unassembled WGS sequence"/>
</dbReference>
<evidence type="ECO:0000259" key="3">
    <source>
        <dbReference type="Pfam" id="PF05569"/>
    </source>
</evidence>
<feature type="compositionally biased region" description="Pro residues" evidence="1">
    <location>
        <begin position="485"/>
        <end position="504"/>
    </location>
</feature>
<keyword evidence="2" id="KW-0812">Transmembrane</keyword>
<evidence type="ECO:0000313" key="5">
    <source>
        <dbReference type="Proteomes" id="UP001597544"/>
    </source>
</evidence>